<feature type="domain" description="EF-hand" evidence="11">
    <location>
        <begin position="462"/>
        <end position="497"/>
    </location>
</feature>
<dbReference type="EMBL" id="CAMXCT010000206">
    <property type="protein sequence ID" value="CAI3975491.1"/>
    <property type="molecule type" value="Genomic_DNA"/>
</dbReference>
<feature type="domain" description="HECT" evidence="12">
    <location>
        <begin position="650"/>
        <end position="1035"/>
    </location>
</feature>
<feature type="region of interest" description="Disordered" evidence="10">
    <location>
        <begin position="1110"/>
        <end position="1145"/>
    </location>
</feature>
<comment type="caution">
    <text evidence="9">Lacks conserved residue(s) required for the propagation of feature annotation.</text>
</comment>
<comment type="pathway">
    <text evidence="3">Protein modification; protein ubiquitination.</text>
</comment>
<dbReference type="SUPFAM" id="SSF117839">
    <property type="entry name" value="WWE domain"/>
    <property type="match status" value="1"/>
</dbReference>
<evidence type="ECO:0000256" key="2">
    <source>
        <dbReference type="ARBA" id="ARBA00004123"/>
    </source>
</evidence>
<dbReference type="InterPro" id="IPR000569">
    <property type="entry name" value="HECT_dom"/>
</dbReference>
<evidence type="ECO:0000256" key="1">
    <source>
        <dbReference type="ARBA" id="ARBA00000885"/>
    </source>
</evidence>
<evidence type="ECO:0000256" key="4">
    <source>
        <dbReference type="ARBA" id="ARBA00012485"/>
    </source>
</evidence>
<dbReference type="SUPFAM" id="SSF56204">
    <property type="entry name" value="Hect, E3 ligase catalytic domain"/>
    <property type="match status" value="2"/>
</dbReference>
<evidence type="ECO:0000256" key="10">
    <source>
        <dbReference type="SAM" id="MobiDB-lite"/>
    </source>
</evidence>
<feature type="compositionally biased region" description="Basic residues" evidence="10">
    <location>
        <begin position="1111"/>
        <end position="1120"/>
    </location>
</feature>
<dbReference type="EMBL" id="CAMXCT020000206">
    <property type="protein sequence ID" value="CAL1128866.1"/>
    <property type="molecule type" value="Genomic_DNA"/>
</dbReference>
<evidence type="ECO:0000313" key="16">
    <source>
        <dbReference type="Proteomes" id="UP001152797"/>
    </source>
</evidence>
<evidence type="ECO:0000256" key="7">
    <source>
        <dbReference type="ARBA" id="ARBA00022786"/>
    </source>
</evidence>
<evidence type="ECO:0000256" key="9">
    <source>
        <dbReference type="PROSITE-ProRule" id="PRU00104"/>
    </source>
</evidence>
<evidence type="ECO:0000256" key="8">
    <source>
        <dbReference type="ARBA" id="ARBA00023242"/>
    </source>
</evidence>
<dbReference type="InterPro" id="IPR018123">
    <property type="entry name" value="WWE-dom_subgr"/>
</dbReference>
<dbReference type="GO" id="GO:0005634">
    <property type="term" value="C:nucleus"/>
    <property type="evidence" value="ECO:0007669"/>
    <property type="project" value="UniProtKB-SubCell"/>
</dbReference>
<dbReference type="InterPro" id="IPR050409">
    <property type="entry name" value="E3_ubiq-protein_ligase"/>
</dbReference>
<evidence type="ECO:0000259" key="11">
    <source>
        <dbReference type="PROSITE" id="PS50222"/>
    </source>
</evidence>
<dbReference type="Gene3D" id="3.30.2160.10">
    <property type="entry name" value="Hect, E3 ligase catalytic domain"/>
    <property type="match status" value="1"/>
</dbReference>
<dbReference type="InterPro" id="IPR002048">
    <property type="entry name" value="EF_hand_dom"/>
</dbReference>
<dbReference type="Proteomes" id="UP001152797">
    <property type="component" value="Unassembled WGS sequence"/>
</dbReference>
<dbReference type="PANTHER" id="PTHR11254">
    <property type="entry name" value="HECT DOMAIN UBIQUITIN-PROTEIN LIGASE"/>
    <property type="match status" value="1"/>
</dbReference>
<dbReference type="Gene3D" id="3.30.720.50">
    <property type="match status" value="1"/>
</dbReference>
<evidence type="ECO:0000313" key="14">
    <source>
        <dbReference type="EMBL" id="CAI3975491.1"/>
    </source>
</evidence>
<evidence type="ECO:0000313" key="15">
    <source>
        <dbReference type="EMBL" id="CAL4762803.1"/>
    </source>
</evidence>
<dbReference type="Pfam" id="PF00632">
    <property type="entry name" value="HECT"/>
    <property type="match status" value="1"/>
</dbReference>
<evidence type="ECO:0000256" key="5">
    <source>
        <dbReference type="ARBA" id="ARBA00022553"/>
    </source>
</evidence>
<dbReference type="GO" id="GO:0008270">
    <property type="term" value="F:zinc ion binding"/>
    <property type="evidence" value="ECO:0007669"/>
    <property type="project" value="InterPro"/>
</dbReference>
<dbReference type="SMART" id="SM00119">
    <property type="entry name" value="HECTc"/>
    <property type="match status" value="1"/>
</dbReference>
<comment type="subcellular location">
    <subcellularLocation>
        <location evidence="2">Nucleus</location>
    </subcellularLocation>
</comment>
<feature type="compositionally biased region" description="Basic and acidic residues" evidence="10">
    <location>
        <begin position="1130"/>
        <end position="1145"/>
    </location>
</feature>
<reference evidence="14" key="1">
    <citation type="submission" date="2022-10" db="EMBL/GenBank/DDBJ databases">
        <authorList>
            <person name="Chen Y."/>
            <person name="Dougan E. K."/>
            <person name="Chan C."/>
            <person name="Rhodes N."/>
            <person name="Thang M."/>
        </authorList>
    </citation>
    <scope>NUCLEOTIDE SEQUENCE</scope>
</reference>
<sequence>MLCPRGHATTSEGKKLRLFSRYTCDVCQERVSHRGGFYHKCTAGCDFRVCGICKKEAEKSNYIVEPCTFTFPSGLGPFEIRSTRLQSHDLNRATATGRRRDDMDMEDADWALRESFFQKSASLRQCWSALHQNGVAMEDSGGQRFISVQVSPVAPVNLSLEVRAANRIPDIPGIMVAWMYALQLEWPMIFSMIDQREDDAAAEWNLLKVGGFVYLQPSEDGRPQVVCANSIAFHPNGCMQFSAAQPWCSEWTSKLVESRRFHKVTAQKWAAAGACYVCWVCPEEKLLRPGARHGGFAFLFHELDEEDVAGRDRFFEVVGKPLGAAYAGASAGSPVQASMAHESTLCAMSFRVVGEWPATSRHMEASQRRCFKAASNGRWALLAHILAEFPQLATAKDDSGQTVLHCIALGRPKTRRAAELLRLVHSHHGDLEAKNNEGQRAYELGDLVFKAQACEIWGLSPDLFADPEVWFDYWDVNKDGHLSPEELIPALTAAYEVGDLGRQWIESYVNTHYREMAALDPNALLTKNAFLENDGLLHKLQSSEEFISLRGQEDSPRIKMPALFRTEGRKKPTAADKEAVTVFSARLEEFRKKFGWVPGHAAPSSSRSLQVPAPFAGGDIDPRRRLKAAERMLAVSFAKTTARSGKEWLKGFSIEFAGDDAGIDHGGLTKAWVQEVGHALWGSEAFFDMTSAGSFLKPDSTTDMLLHAFHVPSESLYRWLGRFLAYALYQQCVLDCALSPWALRWLMRVTETQAALPALLKEAAGSWRRDGSDGSRIATISGSVLLSHMDDVGLPPETPLRVSGQHIEATFDGETVTAVMSEGRLHWSDGDVWMRCSEPVLLAPLPVWEQTPTGDDQLLEDLATMDPAMANSLWRVRYEMPEEDLQWLTFSYGGKELVPGGDDLEVTADNRAEYVRLCCKAALLYTSQRALQAFGDGFFEVLPSDMFVGAPVDIFQWLLLGNAHISDTQMEKLAQIVIPEGLVPKHLKDAAEVRDSASWIFEIIRRSDDNFRSRLFEFWTGNGRLPLGGVEAIEPKPRIQVMVSQEKQYVAVDYVWEVQVSGGWRQYSAHMSGNLNNMFEAGLRMCEFQSGQSKIIIDLGANLQINTRTGERRRVRRRPLQSHPRALADTTRERSSDCEKDRLDR</sequence>
<dbReference type="PROSITE" id="PS50918">
    <property type="entry name" value="WWE"/>
    <property type="match status" value="1"/>
</dbReference>
<dbReference type="AlphaFoldDB" id="A0A9P1BP97"/>
<evidence type="ECO:0000259" key="12">
    <source>
        <dbReference type="PROSITE" id="PS50237"/>
    </source>
</evidence>
<dbReference type="PROSITE" id="PS00018">
    <property type="entry name" value="EF_HAND_1"/>
    <property type="match status" value="1"/>
</dbReference>
<accession>A0A9P1BP97</accession>
<dbReference type="OrthoDB" id="298098at2759"/>
<comment type="catalytic activity">
    <reaction evidence="1">
        <text>S-ubiquitinyl-[E2 ubiquitin-conjugating enzyme]-L-cysteine + [acceptor protein]-L-lysine = [E2 ubiquitin-conjugating enzyme]-L-cysteine + N(6)-ubiquitinyl-[acceptor protein]-L-lysine.</text>
        <dbReference type="EC" id="2.3.2.26"/>
    </reaction>
</comment>
<proteinExistence type="predicted"/>
<dbReference type="PANTHER" id="PTHR11254:SF440">
    <property type="entry name" value="E3 UBIQUITIN-PROTEIN LIGASE NEDD-4"/>
    <property type="match status" value="1"/>
</dbReference>
<dbReference type="GO" id="GO:0005509">
    <property type="term" value="F:calcium ion binding"/>
    <property type="evidence" value="ECO:0007669"/>
    <property type="project" value="InterPro"/>
</dbReference>
<feature type="domain" description="WWE" evidence="13">
    <location>
        <begin position="1042"/>
        <end position="1117"/>
    </location>
</feature>
<dbReference type="InterPro" id="IPR018247">
    <property type="entry name" value="EF_Hand_1_Ca_BS"/>
</dbReference>
<evidence type="ECO:0000256" key="6">
    <source>
        <dbReference type="ARBA" id="ARBA00022679"/>
    </source>
</evidence>
<dbReference type="InterPro" id="IPR004170">
    <property type="entry name" value="WWE_dom"/>
</dbReference>
<dbReference type="PROSITE" id="PS50222">
    <property type="entry name" value="EF_HAND_2"/>
    <property type="match status" value="1"/>
</dbReference>
<gene>
    <name evidence="14" type="ORF">C1SCF055_LOCUS3795</name>
</gene>
<evidence type="ECO:0000256" key="3">
    <source>
        <dbReference type="ARBA" id="ARBA00004906"/>
    </source>
</evidence>
<comment type="caution">
    <text evidence="14">The sequence shown here is derived from an EMBL/GenBank/DDBJ whole genome shotgun (WGS) entry which is preliminary data.</text>
</comment>
<dbReference type="EMBL" id="CAMXCT030000206">
    <property type="protein sequence ID" value="CAL4762803.1"/>
    <property type="molecule type" value="Genomic_DNA"/>
</dbReference>
<reference evidence="15 16" key="2">
    <citation type="submission" date="2024-05" db="EMBL/GenBank/DDBJ databases">
        <authorList>
            <person name="Chen Y."/>
            <person name="Shah S."/>
            <person name="Dougan E. K."/>
            <person name="Thang M."/>
            <person name="Chan C."/>
        </authorList>
    </citation>
    <scope>NUCLEOTIDE SEQUENCE [LARGE SCALE GENOMIC DNA]</scope>
</reference>
<keyword evidence="16" id="KW-1185">Reference proteome</keyword>
<dbReference type="SMART" id="SM00678">
    <property type="entry name" value="WWE"/>
    <property type="match status" value="1"/>
</dbReference>
<dbReference type="Pfam" id="PF02825">
    <property type="entry name" value="WWE"/>
    <property type="match status" value="1"/>
</dbReference>
<keyword evidence="6 15" id="KW-0808">Transferase</keyword>
<dbReference type="InterPro" id="IPR037197">
    <property type="entry name" value="WWE_dom_sf"/>
</dbReference>
<dbReference type="GO" id="GO:0061630">
    <property type="term" value="F:ubiquitin protein ligase activity"/>
    <property type="evidence" value="ECO:0007669"/>
    <property type="project" value="UniProtKB-EC"/>
</dbReference>
<protein>
    <recommendedName>
        <fullName evidence="4">HECT-type E3 ubiquitin transferase</fullName>
        <ecNumber evidence="4">2.3.2.26</ecNumber>
    </recommendedName>
</protein>
<keyword evidence="8" id="KW-0539">Nucleus</keyword>
<name>A0A9P1BP97_9DINO</name>
<dbReference type="EC" id="2.3.2.26" evidence="4"/>
<dbReference type="InterPro" id="IPR035983">
    <property type="entry name" value="Hect_E3_ubiquitin_ligase"/>
</dbReference>
<dbReference type="PROSITE" id="PS50237">
    <property type="entry name" value="HECT"/>
    <property type="match status" value="1"/>
</dbReference>
<keyword evidence="7 9" id="KW-0833">Ubl conjugation pathway</keyword>
<keyword evidence="5" id="KW-0597">Phosphoprotein</keyword>
<dbReference type="Gene3D" id="3.90.1750.10">
    <property type="entry name" value="Hect, E3 ligase catalytic domains"/>
    <property type="match status" value="1"/>
</dbReference>
<evidence type="ECO:0000259" key="13">
    <source>
        <dbReference type="PROSITE" id="PS50918"/>
    </source>
</evidence>
<organism evidence="14">
    <name type="scientific">Cladocopium goreaui</name>
    <dbReference type="NCBI Taxonomy" id="2562237"/>
    <lineage>
        <taxon>Eukaryota</taxon>
        <taxon>Sar</taxon>
        <taxon>Alveolata</taxon>
        <taxon>Dinophyceae</taxon>
        <taxon>Suessiales</taxon>
        <taxon>Symbiodiniaceae</taxon>
        <taxon>Cladocopium</taxon>
    </lineage>
</organism>